<keyword evidence="2" id="KW-1133">Transmembrane helix</keyword>
<organism evidence="3 4">
    <name type="scientific">Taishania pollutisoli</name>
    <dbReference type="NCBI Taxonomy" id="2766479"/>
    <lineage>
        <taxon>Bacteria</taxon>
        <taxon>Pseudomonadati</taxon>
        <taxon>Bacteroidota</taxon>
        <taxon>Flavobacteriia</taxon>
        <taxon>Flavobacteriales</taxon>
        <taxon>Crocinitomicaceae</taxon>
        <taxon>Taishania</taxon>
    </lineage>
</organism>
<dbReference type="Gene3D" id="2.60.40.10">
    <property type="entry name" value="Immunoglobulins"/>
    <property type="match status" value="1"/>
</dbReference>
<comment type="caution">
    <text evidence="3">The sequence shown here is derived from an EMBL/GenBank/DDBJ whole genome shotgun (WGS) entry which is preliminary data.</text>
</comment>
<dbReference type="EMBL" id="JACVEL010000009">
    <property type="protein sequence ID" value="MBC9813304.1"/>
    <property type="molecule type" value="Genomic_DNA"/>
</dbReference>
<evidence type="ECO:0000256" key="2">
    <source>
        <dbReference type="SAM" id="Phobius"/>
    </source>
</evidence>
<gene>
    <name evidence="3" type="ORF">H9Y05_12570</name>
</gene>
<dbReference type="RefSeq" id="WP_163492645.1">
    <property type="nucleotide sequence ID" value="NZ_JACVEL010000009.1"/>
</dbReference>
<dbReference type="InterPro" id="IPR035986">
    <property type="entry name" value="PKD_dom_sf"/>
</dbReference>
<reference evidence="3" key="1">
    <citation type="submission" date="2020-09" db="EMBL/GenBank/DDBJ databases">
        <title>Taishania pollutisoli gen. nov., sp. nov., Isolated from Tetrabromobisphenol A-Contaminated Soil.</title>
        <authorList>
            <person name="Chen Q."/>
        </authorList>
    </citation>
    <scope>NUCLEOTIDE SEQUENCE</scope>
    <source>
        <strain evidence="3">CZZ-1</strain>
    </source>
</reference>
<sequence>MNSNLDNKFKDAFEQYELPYNPAAWNALNNRLDKIQQAPGNIQKPSSSGSGMKWIAGSAVVVIVSSALIFMFSTDDSSGKNKVADGMTPIEQSGSNPTTSGNQPTTPETTLTAKDHSGTSVNTSDQKNDRQSSGQGIPAGDKSLRTEAKLPATTFKNTASDYTQASNPTGKTTASDTYKADVTGGTVHPNGDNHKAELFFPDIDYTICEHSSASIANKNSTADLIITSPNGKEQVIPAGKTINYQTGEAGVYTITAKKQAAGGTSFIVKESPRVDFMMNDEIKYENGIPSIPLESYSDAAGFEWSFEGNSIKQYGTKAYAHFYKKGIHEITLTGKNSSGCKNSVTKSVTIDEDYNLLAPSAFMPQSDDIRKNKFIPIALTMRNTDFRLLIIEPRTGAVIYETTSKEGWDGIDRNTNRMVEENKSYAWKVILATPEPGEPKEYSGIVVRL</sequence>
<proteinExistence type="predicted"/>
<evidence type="ECO:0000256" key="1">
    <source>
        <dbReference type="SAM" id="MobiDB-lite"/>
    </source>
</evidence>
<feature type="region of interest" description="Disordered" evidence="1">
    <location>
        <begin position="77"/>
        <end position="177"/>
    </location>
</feature>
<evidence type="ECO:0000313" key="3">
    <source>
        <dbReference type="EMBL" id="MBC9813304.1"/>
    </source>
</evidence>
<dbReference type="SUPFAM" id="SSF49299">
    <property type="entry name" value="PKD domain"/>
    <property type="match status" value="1"/>
</dbReference>
<accession>A0A8J6PKK5</accession>
<evidence type="ECO:0000313" key="4">
    <source>
        <dbReference type="Proteomes" id="UP000652681"/>
    </source>
</evidence>
<dbReference type="InterPro" id="IPR013783">
    <property type="entry name" value="Ig-like_fold"/>
</dbReference>
<dbReference type="Proteomes" id="UP000652681">
    <property type="component" value="Unassembled WGS sequence"/>
</dbReference>
<keyword evidence="2" id="KW-0812">Transmembrane</keyword>
<feature type="transmembrane region" description="Helical" evidence="2">
    <location>
        <begin position="54"/>
        <end position="72"/>
    </location>
</feature>
<dbReference type="AlphaFoldDB" id="A0A8J6PKK5"/>
<keyword evidence="4" id="KW-1185">Reference proteome</keyword>
<evidence type="ECO:0008006" key="5">
    <source>
        <dbReference type="Google" id="ProtNLM"/>
    </source>
</evidence>
<keyword evidence="2" id="KW-0472">Membrane</keyword>
<feature type="compositionally biased region" description="Polar residues" evidence="1">
    <location>
        <begin position="154"/>
        <end position="176"/>
    </location>
</feature>
<name>A0A8J6PKK5_9FLAO</name>
<feature type="compositionally biased region" description="Polar residues" evidence="1">
    <location>
        <begin position="90"/>
        <end position="135"/>
    </location>
</feature>
<protein>
    <recommendedName>
        <fullName evidence="5">PKD domain-containing protein</fullName>
    </recommendedName>
</protein>
<dbReference type="CDD" id="cd00146">
    <property type="entry name" value="PKD"/>
    <property type="match status" value="1"/>
</dbReference>